<reference evidence="1 2" key="1">
    <citation type="journal article" date="2014" name="PLoS ONE">
        <title>The first complete genome sequence of the class fimbriimonadia in the phylum armatimonadetes.</title>
        <authorList>
            <person name="Hu Z.Y."/>
            <person name="Wang Y.Z."/>
            <person name="Im W.T."/>
            <person name="Wang S.Y."/>
            <person name="Zhao G.P."/>
            <person name="Zheng H.J."/>
            <person name="Quan Z.X."/>
        </authorList>
    </citation>
    <scope>NUCLEOTIDE SEQUENCE [LARGE SCALE GENOMIC DNA]</scope>
    <source>
        <strain evidence="1">Gsoil 348</strain>
    </source>
</reference>
<evidence type="ECO:0000313" key="2">
    <source>
        <dbReference type="Proteomes" id="UP000027982"/>
    </source>
</evidence>
<organism evidence="1 2">
    <name type="scientific">Fimbriimonas ginsengisoli Gsoil 348</name>
    <dbReference type="NCBI Taxonomy" id="661478"/>
    <lineage>
        <taxon>Bacteria</taxon>
        <taxon>Bacillati</taxon>
        <taxon>Armatimonadota</taxon>
        <taxon>Fimbriimonadia</taxon>
        <taxon>Fimbriimonadales</taxon>
        <taxon>Fimbriimonadaceae</taxon>
        <taxon>Fimbriimonas</taxon>
    </lineage>
</organism>
<dbReference type="EMBL" id="CP007139">
    <property type="protein sequence ID" value="AIE85856.1"/>
    <property type="molecule type" value="Genomic_DNA"/>
</dbReference>
<protein>
    <recommendedName>
        <fullName evidence="3">Lipoprotein</fullName>
    </recommendedName>
</protein>
<dbReference type="HOGENOM" id="CLU_1150506_0_0_0"/>
<dbReference type="PROSITE" id="PS51257">
    <property type="entry name" value="PROKAR_LIPOPROTEIN"/>
    <property type="match status" value="1"/>
</dbReference>
<dbReference type="STRING" id="661478.OP10G_2488"/>
<proteinExistence type="predicted"/>
<dbReference type="Proteomes" id="UP000027982">
    <property type="component" value="Chromosome"/>
</dbReference>
<gene>
    <name evidence="1" type="ORF">OP10G_2488</name>
</gene>
<evidence type="ECO:0000313" key="1">
    <source>
        <dbReference type="EMBL" id="AIE85856.1"/>
    </source>
</evidence>
<evidence type="ECO:0008006" key="3">
    <source>
        <dbReference type="Google" id="ProtNLM"/>
    </source>
</evidence>
<keyword evidence="2" id="KW-1185">Reference proteome</keyword>
<accession>A0A068NQY9</accession>
<dbReference type="KEGG" id="fgi:OP10G_2488"/>
<dbReference type="AlphaFoldDB" id="A0A068NQY9"/>
<name>A0A068NQY9_FIMGI</name>
<sequence length="241" mass="25627">MKFLKLIGVFFVLILMLVSAGCGGGGSSSNSGPNADGVYTCSYNRGAGTVQIQIHDRNKVNIQVLDGAEYYNGSGTLNSQLHFSISCVSNTVPAKTIVVVGDITQLQDHTFQIAISITGAFTASGTGVFQVPSITAAFAGDYTGLNNGAFTGHWTMHIATNGDIHMQTVLNNQTYNVYGTLDGFYVHLHWEIPPGHGDIFAQFLLGPNNMKLVSGDWFLNNYDGHSNNAQGRFSGDAGHGG</sequence>